<dbReference type="RefSeq" id="WP_307353205.1">
    <property type="nucleotide sequence ID" value="NZ_JAUSVS010000017.1"/>
</dbReference>
<accession>A0ABU0J0J3</accession>
<comment type="caution">
    <text evidence="3">The sequence shown here is derived from an EMBL/GenBank/DDBJ whole genome shotgun (WGS) entry which is preliminary data.</text>
</comment>
<reference evidence="3 4" key="1">
    <citation type="submission" date="2023-07" db="EMBL/GenBank/DDBJ databases">
        <title>Genomic Encyclopedia of Type Strains, Phase IV (KMG-IV): sequencing the most valuable type-strain genomes for metagenomic binning, comparative biology and taxonomic classification.</title>
        <authorList>
            <person name="Goeker M."/>
        </authorList>
    </citation>
    <scope>NUCLEOTIDE SEQUENCE [LARGE SCALE GENOMIC DNA]</scope>
    <source>
        <strain evidence="3 4">DSM 18695</strain>
    </source>
</reference>
<dbReference type="EMBL" id="JAUSVS010000017">
    <property type="protein sequence ID" value="MDQ0466948.1"/>
    <property type="molecule type" value="Genomic_DNA"/>
</dbReference>
<feature type="chain" id="PRO_5046234914" evidence="2">
    <location>
        <begin position="24"/>
        <end position="221"/>
    </location>
</feature>
<dbReference type="Proteomes" id="UP001228905">
    <property type="component" value="Unassembled WGS sequence"/>
</dbReference>
<protein>
    <submittedName>
        <fullName evidence="3">Uncharacterized protein</fullName>
    </submittedName>
</protein>
<evidence type="ECO:0000313" key="3">
    <source>
        <dbReference type="EMBL" id="MDQ0466948.1"/>
    </source>
</evidence>
<name>A0ABU0J0J3_9CAUL</name>
<evidence type="ECO:0000313" key="4">
    <source>
        <dbReference type="Proteomes" id="UP001228905"/>
    </source>
</evidence>
<proteinExistence type="predicted"/>
<sequence length="221" mass="24960">MKLLSAAIAVSLALTAAAGPSLAQVPPPQTQPADPRSNSQIVSELTLLLDLGGTVDQQNKAVDTIIAQPDVLPPWHYLKVCTVLWLRGDRQQAAFWFYIFKIRANAWGRYDPSVEPMVNGFSRDFGQIVDRWIQGDDAVWRDTYARALSYERRIPLYPHPPEGVSAETWQREMADWRQSAQAEQDRAFALTEKELAKRRKRDKVKPGPLQNAGAPLPDDWR</sequence>
<keyword evidence="2" id="KW-0732">Signal</keyword>
<organism evidence="3 4">
    <name type="scientific">Caulobacter ginsengisoli</name>
    <dbReference type="NCBI Taxonomy" id="400775"/>
    <lineage>
        <taxon>Bacteria</taxon>
        <taxon>Pseudomonadati</taxon>
        <taxon>Pseudomonadota</taxon>
        <taxon>Alphaproteobacteria</taxon>
        <taxon>Caulobacterales</taxon>
        <taxon>Caulobacteraceae</taxon>
        <taxon>Caulobacter</taxon>
    </lineage>
</organism>
<feature type="signal peptide" evidence="2">
    <location>
        <begin position="1"/>
        <end position="23"/>
    </location>
</feature>
<feature type="region of interest" description="Disordered" evidence="1">
    <location>
        <begin position="197"/>
        <end position="221"/>
    </location>
</feature>
<evidence type="ECO:0000256" key="1">
    <source>
        <dbReference type="SAM" id="MobiDB-lite"/>
    </source>
</evidence>
<gene>
    <name evidence="3" type="ORF">QO010_004745</name>
</gene>
<keyword evidence="4" id="KW-1185">Reference proteome</keyword>
<evidence type="ECO:0000256" key="2">
    <source>
        <dbReference type="SAM" id="SignalP"/>
    </source>
</evidence>